<dbReference type="InterPro" id="IPR002347">
    <property type="entry name" value="SDR_fam"/>
</dbReference>
<dbReference type="EMBL" id="BARS01016929">
    <property type="protein sequence ID" value="GAF92307.1"/>
    <property type="molecule type" value="Genomic_DNA"/>
</dbReference>
<protein>
    <recommendedName>
        <fullName evidence="3">Short-chain dehydrogenase/reductase SDR</fullName>
    </recommendedName>
</protein>
<evidence type="ECO:0008006" key="3">
    <source>
        <dbReference type="Google" id="ProtNLM"/>
    </source>
</evidence>
<dbReference type="InterPro" id="IPR036291">
    <property type="entry name" value="NAD(P)-bd_dom_sf"/>
</dbReference>
<dbReference type="PANTHER" id="PTHR43943">
    <property type="entry name" value="DEHYDROGENASE/REDUCTASE (SDR FAMILY) MEMBER 4"/>
    <property type="match status" value="1"/>
</dbReference>
<organism evidence="2">
    <name type="scientific">marine sediment metagenome</name>
    <dbReference type="NCBI Taxonomy" id="412755"/>
    <lineage>
        <taxon>unclassified sequences</taxon>
        <taxon>metagenomes</taxon>
        <taxon>ecological metagenomes</taxon>
    </lineage>
</organism>
<comment type="similarity">
    <text evidence="1">Belongs to the short-chain dehydrogenases/reductases (SDR) family.</text>
</comment>
<dbReference type="PRINTS" id="PR00080">
    <property type="entry name" value="SDRFAMILY"/>
</dbReference>
<dbReference type="Pfam" id="PF13561">
    <property type="entry name" value="adh_short_C2"/>
    <property type="match status" value="1"/>
</dbReference>
<dbReference type="PRINTS" id="PR00081">
    <property type="entry name" value="GDHRDH"/>
</dbReference>
<dbReference type="Gene3D" id="3.40.50.720">
    <property type="entry name" value="NAD(P)-binding Rossmann-like Domain"/>
    <property type="match status" value="1"/>
</dbReference>
<sequence>AICSRKKESLDEAVEEFTNCGMDVMAKVANVGKSDEVKALFHALDEQFGRLDILINNVGTNILTPSVVEADEGLWDKILETSLKSAFLVSSQAIKLMKRVGGGKIVNISSIAARKASRGMGIYCVAKAGLEMLTKVLAVELAPEQINVNAVAPAMIKTKFSQPLWSNEGIYSEIIKTIPMGRIAETGDVVGAVLFLVSDFSDFITGEVITVDGGSMA</sequence>
<accession>X0TVZ1</accession>
<proteinExistence type="inferred from homology"/>
<dbReference type="InterPro" id="IPR020904">
    <property type="entry name" value="Sc_DH/Rdtase_CS"/>
</dbReference>
<feature type="non-terminal residue" evidence="2">
    <location>
        <position position="1"/>
    </location>
</feature>
<dbReference type="PROSITE" id="PS00061">
    <property type="entry name" value="ADH_SHORT"/>
    <property type="match status" value="1"/>
</dbReference>
<reference evidence="2" key="1">
    <citation type="journal article" date="2014" name="Front. Microbiol.">
        <title>High frequency of phylogenetically diverse reductive dehalogenase-homologous genes in deep subseafloor sedimentary metagenomes.</title>
        <authorList>
            <person name="Kawai M."/>
            <person name="Futagami T."/>
            <person name="Toyoda A."/>
            <person name="Takaki Y."/>
            <person name="Nishi S."/>
            <person name="Hori S."/>
            <person name="Arai W."/>
            <person name="Tsubouchi T."/>
            <person name="Morono Y."/>
            <person name="Uchiyama I."/>
            <person name="Ito T."/>
            <person name="Fujiyama A."/>
            <person name="Inagaki F."/>
            <person name="Takami H."/>
        </authorList>
    </citation>
    <scope>NUCLEOTIDE SEQUENCE</scope>
    <source>
        <strain evidence="2">Expedition CK06-06</strain>
    </source>
</reference>
<dbReference type="SUPFAM" id="SSF51735">
    <property type="entry name" value="NAD(P)-binding Rossmann-fold domains"/>
    <property type="match status" value="1"/>
</dbReference>
<gene>
    <name evidence="2" type="ORF">S01H1_27756</name>
</gene>
<evidence type="ECO:0000256" key="1">
    <source>
        <dbReference type="ARBA" id="ARBA00006484"/>
    </source>
</evidence>
<dbReference type="AlphaFoldDB" id="X0TVZ1"/>
<evidence type="ECO:0000313" key="2">
    <source>
        <dbReference type="EMBL" id="GAF92307.1"/>
    </source>
</evidence>
<dbReference type="FunFam" id="3.40.50.720:FF:000084">
    <property type="entry name" value="Short-chain dehydrogenase reductase"/>
    <property type="match status" value="1"/>
</dbReference>
<dbReference type="PANTHER" id="PTHR43943:SF2">
    <property type="entry name" value="DEHYDROGENASE_REDUCTASE 4"/>
    <property type="match status" value="1"/>
</dbReference>
<name>X0TVZ1_9ZZZZ</name>
<comment type="caution">
    <text evidence="2">The sequence shown here is derived from an EMBL/GenBank/DDBJ whole genome shotgun (WGS) entry which is preliminary data.</text>
</comment>
<dbReference type="CDD" id="cd05233">
    <property type="entry name" value="SDR_c"/>
    <property type="match status" value="1"/>
</dbReference>